<dbReference type="Pfam" id="PF00009">
    <property type="entry name" value="GTP_EFTU"/>
    <property type="match status" value="1"/>
</dbReference>
<dbReference type="Gene3D" id="3.30.230.10">
    <property type="match status" value="1"/>
</dbReference>
<dbReference type="GO" id="GO:0046540">
    <property type="term" value="C:U4/U6 x U5 tri-snRNP complex"/>
    <property type="evidence" value="ECO:0007669"/>
    <property type="project" value="TreeGrafter"/>
</dbReference>
<dbReference type="FunFam" id="3.30.70.870:FF:000002">
    <property type="entry name" value="Translation elongation factor 2"/>
    <property type="match status" value="1"/>
</dbReference>
<dbReference type="SUPFAM" id="SSF54211">
    <property type="entry name" value="Ribosomal protein S5 domain 2-like"/>
    <property type="match status" value="1"/>
</dbReference>
<dbReference type="GO" id="GO:0000398">
    <property type="term" value="P:mRNA splicing, via spliceosome"/>
    <property type="evidence" value="ECO:0007669"/>
    <property type="project" value="TreeGrafter"/>
</dbReference>
<evidence type="ECO:0000259" key="4">
    <source>
        <dbReference type="PROSITE" id="PS51722"/>
    </source>
</evidence>
<dbReference type="SMART" id="SM00838">
    <property type="entry name" value="EFG_C"/>
    <property type="match status" value="1"/>
</dbReference>
<dbReference type="SUPFAM" id="SSF54980">
    <property type="entry name" value="EF-G C-terminal domain-like"/>
    <property type="match status" value="2"/>
</dbReference>
<feature type="domain" description="Tr-type G" evidence="4">
    <location>
        <begin position="171"/>
        <end position="377"/>
    </location>
</feature>
<keyword evidence="1" id="KW-0547">Nucleotide-binding</keyword>
<gene>
    <name evidence="5" type="ORF">TVY486_1116220</name>
</gene>
<feature type="compositionally biased region" description="Basic and acidic residues" evidence="3">
    <location>
        <begin position="1"/>
        <end position="14"/>
    </location>
</feature>
<dbReference type="GO" id="GO:0005525">
    <property type="term" value="F:GTP binding"/>
    <property type="evidence" value="ECO:0007669"/>
    <property type="project" value="UniProtKB-KW"/>
</dbReference>
<sequence length="984" mass="106757">MNFGYDEHGRRLSSEDSGDDDTNDSQESYDSDCAGDSISSVDDEDRRGRQARGSARRRNHNGNEESDESDHDDGAVRKVPRRCDGEVTDNSTSDFSDDVELIIGEVAEQSIDEPLIDKRDVIAPAAHRHADDAHGKFLVEDRRVPSLMIGDGPASGSSARGFLDLVRGIPSRQRNLAITGHLHHGKTSLLTMLLGGRSYRQREDEVERKISVKSSVVTEIVSGAHYQHVSHLVTFVDTPGHPDFTSEMATALRLADAALFCVDAAEALTRNAVDILRRVVLQEGIPIVLVITKIDRLILELKLPPLDAYRKLRMIVDMVNNEIASFGDSRLPFMVSPLNGTVCFTSAKLGCFFTAETFALKYAQKYPTVNAAALSQQLWGQIAYEGGKFVHITNFRQRPTFVTLILEPLYKIIAHSVTGKGHFVLSSSLHPLPRSPITGAQEAVRHFCGDASAEGIEALLSVLPPTEARSIWLKEQYRLNVDDEDSVATIAPLMRSQNNGEENFAVVRVLCGILRAGTKVVAVDEHSSDVEPFYAFTIKEVLIRMLDGLVAVDSASAGQVVLITGFDMKAGSHLVLVGGAAAAPLLCEGESCSPGDAALTAWLDEVRVLPLKCGKPLAHIGIELKDPSKATQLHRGLQILVRTTPGLDAHKEETGEFTISGNGELHLDTAMHELRCGLCKGIKIGISQPFVSFSETVLEKDGVLALTASKWLQIGCTSGSVSRQLTERIEYEEVDLFPNGQDSVVKLWSTLRQFDVDALDARHIIAAGPHATKGPSLLIDDTLAEEQEQAALLTEQRLQAVAAGFRSAVSAGPLIGDVVRGVGVRLIFADIEPDAKDTAVVAAARTAVKQALLGAKPRLLEPVLAVDITCSSENVPKISEVLQMRRGSIVSEEPIAATTLVCVHGLVPAMDSFGLETQLRVTTLGEALPLFSFSCWDMVPGDPFDTTVHVAALQPARGYQLARDFTLKTRFRKGLPPLLAEFQV</sequence>
<evidence type="ECO:0000256" key="1">
    <source>
        <dbReference type="ARBA" id="ARBA00022741"/>
    </source>
</evidence>
<dbReference type="PRINTS" id="PR00315">
    <property type="entry name" value="ELONGATNFCT"/>
</dbReference>
<dbReference type="GO" id="GO:0030623">
    <property type="term" value="F:U5 snRNA binding"/>
    <property type="evidence" value="ECO:0007669"/>
    <property type="project" value="TreeGrafter"/>
</dbReference>
<dbReference type="PROSITE" id="PS51722">
    <property type="entry name" value="G_TR_2"/>
    <property type="match status" value="1"/>
</dbReference>
<organism evidence="5">
    <name type="scientific">Trypanosoma vivax (strain Y486)</name>
    <dbReference type="NCBI Taxonomy" id="1055687"/>
    <lineage>
        <taxon>Eukaryota</taxon>
        <taxon>Discoba</taxon>
        <taxon>Euglenozoa</taxon>
        <taxon>Kinetoplastea</taxon>
        <taxon>Metakinetoplastina</taxon>
        <taxon>Trypanosomatida</taxon>
        <taxon>Trypanosomatidae</taxon>
        <taxon>Trypanosoma</taxon>
        <taxon>Duttonella</taxon>
    </lineage>
</organism>
<dbReference type="InterPro" id="IPR005517">
    <property type="entry name" value="Transl_elong_EFG/EF2_IV"/>
</dbReference>
<dbReference type="InterPro" id="IPR000795">
    <property type="entry name" value="T_Tr_GTP-bd_dom"/>
</dbReference>
<dbReference type="Pfam" id="PF00679">
    <property type="entry name" value="EFG_C"/>
    <property type="match status" value="1"/>
</dbReference>
<dbReference type="InterPro" id="IPR005225">
    <property type="entry name" value="Small_GTP-bd"/>
</dbReference>
<dbReference type="GO" id="GO:0005829">
    <property type="term" value="C:cytosol"/>
    <property type="evidence" value="ECO:0007669"/>
    <property type="project" value="TreeGrafter"/>
</dbReference>
<dbReference type="SUPFAM" id="SSF50447">
    <property type="entry name" value="Translation proteins"/>
    <property type="match status" value="1"/>
</dbReference>
<proteinExistence type="predicted"/>
<dbReference type="AlphaFoldDB" id="G0U954"/>
<dbReference type="VEuPathDB" id="TriTrypDB:TvY486_1116220"/>
<evidence type="ECO:0000256" key="3">
    <source>
        <dbReference type="SAM" id="MobiDB-lite"/>
    </source>
</evidence>
<reference evidence="5" key="1">
    <citation type="journal article" date="2012" name="Proc. Natl. Acad. Sci. U.S.A.">
        <title>Antigenic diversity is generated by distinct evolutionary mechanisms in African trypanosome species.</title>
        <authorList>
            <person name="Jackson A.P."/>
            <person name="Berry A."/>
            <person name="Aslett M."/>
            <person name="Allison H.C."/>
            <person name="Burton P."/>
            <person name="Vavrova-Anderson J."/>
            <person name="Brown R."/>
            <person name="Browne H."/>
            <person name="Corton N."/>
            <person name="Hauser H."/>
            <person name="Gamble J."/>
            <person name="Gilderthorp R."/>
            <person name="Marcello L."/>
            <person name="McQuillan J."/>
            <person name="Otto T.D."/>
            <person name="Quail M.A."/>
            <person name="Sanders M.J."/>
            <person name="van Tonder A."/>
            <person name="Ginger M.L."/>
            <person name="Field M.C."/>
            <person name="Barry J.D."/>
            <person name="Hertz-Fowler C."/>
            <person name="Berriman M."/>
        </authorList>
    </citation>
    <scope>NUCLEOTIDE SEQUENCE</scope>
    <source>
        <strain evidence="5">Y486</strain>
    </source>
</reference>
<dbReference type="InterPro" id="IPR014721">
    <property type="entry name" value="Ribsml_uS5_D2-typ_fold_subgr"/>
</dbReference>
<dbReference type="NCBIfam" id="TIGR00231">
    <property type="entry name" value="small_GTP"/>
    <property type="match status" value="1"/>
</dbReference>
<dbReference type="Pfam" id="PF14492">
    <property type="entry name" value="EFG_III"/>
    <property type="match status" value="1"/>
</dbReference>
<feature type="compositionally biased region" description="Basic and acidic residues" evidence="3">
    <location>
        <begin position="72"/>
        <end position="85"/>
    </location>
</feature>
<dbReference type="FunFam" id="3.40.50.300:FF:002463">
    <property type="entry name" value="Small nuclear ribonucleoprotein component-like protein"/>
    <property type="match status" value="1"/>
</dbReference>
<keyword evidence="2" id="KW-0342">GTP-binding</keyword>
<dbReference type="Gene3D" id="3.30.70.240">
    <property type="match status" value="1"/>
</dbReference>
<protein>
    <submittedName>
        <fullName evidence="5">Putative small nuclear ribonucleoprotein component-like protein</fullName>
    </submittedName>
</protein>
<keyword evidence="5" id="KW-0687">Ribonucleoprotein</keyword>
<dbReference type="InterPro" id="IPR000640">
    <property type="entry name" value="EFG_V-like"/>
</dbReference>
<dbReference type="InterPro" id="IPR027417">
    <property type="entry name" value="P-loop_NTPase"/>
</dbReference>
<feature type="region of interest" description="Disordered" evidence="3">
    <location>
        <begin position="1"/>
        <end position="94"/>
    </location>
</feature>
<dbReference type="SMART" id="SM00889">
    <property type="entry name" value="EFG_IV"/>
    <property type="match status" value="1"/>
</dbReference>
<dbReference type="InterPro" id="IPR020568">
    <property type="entry name" value="Ribosomal_Su5_D2-typ_SF"/>
</dbReference>
<dbReference type="PANTHER" id="PTHR42908:SF6">
    <property type="entry name" value="116 KDA U5 SMALL NUCLEAR RIBONUCLEOPROTEIN COMPONENT"/>
    <property type="match status" value="1"/>
</dbReference>
<dbReference type="Gene3D" id="2.40.30.10">
    <property type="entry name" value="Translation factors"/>
    <property type="match status" value="1"/>
</dbReference>
<dbReference type="InterPro" id="IPR009000">
    <property type="entry name" value="Transl_B-barrel_sf"/>
</dbReference>
<dbReference type="InterPro" id="IPR041095">
    <property type="entry name" value="EFG_II"/>
</dbReference>
<dbReference type="GO" id="GO:0071007">
    <property type="term" value="C:U2-type catalytic step 2 spliceosome"/>
    <property type="evidence" value="ECO:0007669"/>
    <property type="project" value="TreeGrafter"/>
</dbReference>
<dbReference type="SUPFAM" id="SSF52540">
    <property type="entry name" value="P-loop containing nucleoside triphosphate hydrolases"/>
    <property type="match status" value="1"/>
</dbReference>
<dbReference type="OMA" id="THGQAFP"/>
<dbReference type="PANTHER" id="PTHR42908">
    <property type="entry name" value="TRANSLATION ELONGATION FACTOR-RELATED"/>
    <property type="match status" value="1"/>
</dbReference>
<dbReference type="Gene3D" id="3.40.50.300">
    <property type="entry name" value="P-loop containing nucleotide triphosphate hydrolases"/>
    <property type="match status" value="1"/>
</dbReference>
<evidence type="ECO:0000313" key="5">
    <source>
        <dbReference type="EMBL" id="CCC54138.1"/>
    </source>
</evidence>
<dbReference type="InterPro" id="IPR035647">
    <property type="entry name" value="EFG_III/V"/>
</dbReference>
<dbReference type="EMBL" id="HE573027">
    <property type="protein sequence ID" value="CCC54138.1"/>
    <property type="molecule type" value="Genomic_DNA"/>
</dbReference>
<feature type="compositionally biased region" description="Acidic residues" evidence="3">
    <location>
        <begin position="16"/>
        <end position="30"/>
    </location>
</feature>
<dbReference type="GO" id="GO:0003924">
    <property type="term" value="F:GTPase activity"/>
    <property type="evidence" value="ECO:0007669"/>
    <property type="project" value="InterPro"/>
</dbReference>
<dbReference type="Gene3D" id="3.30.70.870">
    <property type="entry name" value="Elongation Factor G (Translational Gtpase), domain 3"/>
    <property type="match status" value="1"/>
</dbReference>
<accession>G0U954</accession>
<evidence type="ECO:0000256" key="2">
    <source>
        <dbReference type="ARBA" id="ARBA00023134"/>
    </source>
</evidence>
<name>G0U954_TRYVY</name>
<dbReference type="Pfam" id="PF03764">
    <property type="entry name" value="EFG_IV"/>
    <property type="match status" value="1"/>
</dbReference>